<evidence type="ECO:0000256" key="5">
    <source>
        <dbReference type="ARBA" id="ARBA00023125"/>
    </source>
</evidence>
<dbReference type="InterPro" id="IPR036388">
    <property type="entry name" value="WH-like_DNA-bd_sf"/>
</dbReference>
<keyword evidence="5" id="KW-0238">DNA-binding</keyword>
<protein>
    <submittedName>
        <fullName evidence="7">Fur family transcriptional regulator</fullName>
    </submittedName>
</protein>
<keyword evidence="4" id="KW-0805">Transcription regulation</keyword>
<gene>
    <name evidence="7" type="ORF">ACFSCV_17635</name>
</gene>
<evidence type="ECO:0000256" key="3">
    <source>
        <dbReference type="ARBA" id="ARBA00022833"/>
    </source>
</evidence>
<evidence type="ECO:0000256" key="1">
    <source>
        <dbReference type="ARBA" id="ARBA00007957"/>
    </source>
</evidence>
<dbReference type="InterPro" id="IPR002481">
    <property type="entry name" value="FUR"/>
</dbReference>
<comment type="caution">
    <text evidence="7">The sequence shown here is derived from an EMBL/GenBank/DDBJ whole genome shotgun (WGS) entry which is preliminary data.</text>
</comment>
<dbReference type="Gene3D" id="1.10.10.10">
    <property type="entry name" value="Winged helix-like DNA-binding domain superfamily/Winged helix DNA-binding domain"/>
    <property type="match status" value="1"/>
</dbReference>
<dbReference type="Pfam" id="PF01475">
    <property type="entry name" value="FUR"/>
    <property type="match status" value="1"/>
</dbReference>
<keyword evidence="3" id="KW-0862">Zinc</keyword>
<organism evidence="7 8">
    <name type="scientific">Methylopila henanensis</name>
    <dbReference type="NCBI Taxonomy" id="873516"/>
    <lineage>
        <taxon>Bacteria</taxon>
        <taxon>Pseudomonadati</taxon>
        <taxon>Pseudomonadota</taxon>
        <taxon>Alphaproteobacteria</taxon>
        <taxon>Hyphomicrobiales</taxon>
        <taxon>Methylopilaceae</taxon>
        <taxon>Methylopila</taxon>
    </lineage>
</organism>
<name>A0ABW4KDL7_9HYPH</name>
<evidence type="ECO:0000256" key="6">
    <source>
        <dbReference type="ARBA" id="ARBA00023163"/>
    </source>
</evidence>
<keyword evidence="6" id="KW-0804">Transcription</keyword>
<evidence type="ECO:0000313" key="7">
    <source>
        <dbReference type="EMBL" id="MFD1704831.1"/>
    </source>
</evidence>
<evidence type="ECO:0000313" key="8">
    <source>
        <dbReference type="Proteomes" id="UP001597308"/>
    </source>
</evidence>
<evidence type="ECO:0000256" key="4">
    <source>
        <dbReference type="ARBA" id="ARBA00023015"/>
    </source>
</evidence>
<keyword evidence="8" id="KW-1185">Reference proteome</keyword>
<proteinExistence type="inferred from homology"/>
<accession>A0ABW4KDL7</accession>
<dbReference type="SUPFAM" id="SSF46785">
    <property type="entry name" value="Winged helix' DNA-binding domain"/>
    <property type="match status" value="1"/>
</dbReference>
<dbReference type="RefSeq" id="WP_378800890.1">
    <property type="nucleotide sequence ID" value="NZ_JBHUER010000011.1"/>
</dbReference>
<dbReference type="EMBL" id="JBHUER010000011">
    <property type="protein sequence ID" value="MFD1704831.1"/>
    <property type="molecule type" value="Genomic_DNA"/>
</dbReference>
<dbReference type="InterPro" id="IPR043135">
    <property type="entry name" value="Fur_C"/>
</dbReference>
<dbReference type="PANTHER" id="PTHR33202">
    <property type="entry name" value="ZINC UPTAKE REGULATION PROTEIN"/>
    <property type="match status" value="1"/>
</dbReference>
<dbReference type="Gene3D" id="3.30.1490.190">
    <property type="match status" value="1"/>
</dbReference>
<sequence>MTHSHSHAEPFAAPGHDHRACAQDVIARAERLCAARGARLTDMRRRVLEALAADHAPAGAYEVIERVTRAGERAPAPITVYRALDFLLAHGLAHRIESRNAFVACNHEHGAGGSEPVVFLICERCGAVGEASSPAFSAALDALARAAGFHARAPVIEIAGDCAHCRSEAGAKPAVQNEAKTAAS</sequence>
<keyword evidence="2" id="KW-0678">Repressor</keyword>
<evidence type="ECO:0000256" key="2">
    <source>
        <dbReference type="ARBA" id="ARBA00022491"/>
    </source>
</evidence>
<dbReference type="InterPro" id="IPR036390">
    <property type="entry name" value="WH_DNA-bd_sf"/>
</dbReference>
<dbReference type="PANTHER" id="PTHR33202:SF6">
    <property type="entry name" value="ZINC UPTAKE REGULATION PROTEIN"/>
    <property type="match status" value="1"/>
</dbReference>
<reference evidence="8" key="1">
    <citation type="journal article" date="2019" name="Int. J. Syst. Evol. Microbiol.">
        <title>The Global Catalogue of Microorganisms (GCM) 10K type strain sequencing project: providing services to taxonomists for standard genome sequencing and annotation.</title>
        <authorList>
            <consortium name="The Broad Institute Genomics Platform"/>
            <consortium name="The Broad Institute Genome Sequencing Center for Infectious Disease"/>
            <person name="Wu L."/>
            <person name="Ma J."/>
        </authorList>
    </citation>
    <scope>NUCLEOTIDE SEQUENCE [LARGE SCALE GENOMIC DNA]</scope>
    <source>
        <strain evidence="8">KCTC 23707</strain>
    </source>
</reference>
<comment type="similarity">
    <text evidence="1">Belongs to the Fur family.</text>
</comment>
<dbReference type="Proteomes" id="UP001597308">
    <property type="component" value="Unassembled WGS sequence"/>
</dbReference>